<keyword evidence="5" id="KW-0547">Nucleotide-binding</keyword>
<comment type="similarity">
    <text evidence="2">Belongs to the PI3/PI4-kinase family. Type III PI4K subfamily.</text>
</comment>
<dbReference type="EMBL" id="LT551507">
    <property type="protein sequence ID" value="SAL97078.1"/>
    <property type="molecule type" value="Genomic_DNA"/>
</dbReference>
<dbReference type="FunCoup" id="A0A163LVI9">
    <property type="interactions" value="365"/>
</dbReference>
<dbReference type="PROSITE" id="PS00916">
    <property type="entry name" value="PI3_4_KINASE_2"/>
    <property type="match status" value="1"/>
</dbReference>
<evidence type="ECO:0000256" key="2">
    <source>
        <dbReference type="ARBA" id="ARBA00006209"/>
    </source>
</evidence>
<dbReference type="OrthoDB" id="10264149at2759"/>
<dbReference type="PANTHER" id="PTHR10048:SF15">
    <property type="entry name" value="PHOSPHATIDYLINOSITOL 4-KINASE ALPHA"/>
    <property type="match status" value="1"/>
</dbReference>
<dbReference type="SMART" id="SM00145">
    <property type="entry name" value="PI3Ka"/>
    <property type="match status" value="1"/>
</dbReference>
<dbReference type="GO" id="GO:0048015">
    <property type="term" value="P:phosphatidylinositol-mediated signaling"/>
    <property type="evidence" value="ECO:0007669"/>
    <property type="project" value="TreeGrafter"/>
</dbReference>
<sequence>MTRLETDLHSRILIGLAQVLADSRSNASTVEIDKFVSKSPNVPLDNPDDATIFKRGDIPSVGTMTRRSQQTIGALVKYATQTTEERQLQLLPRLLSYVRHLAVYDWEPVTLSRGPPPSDAITFSLVAGLLEISYKCPTEYDRITAVLWRYAETLMQQLSDNVDFTITFILPSLAGLSRALQLSPYLFRANQLLTLCNNTQSLIQNTVLDQITTSIQTCLKDHDVSGYGRQVLMRYWEDGSPLSSNRVVYDLLIVLRNVTARVLTNTHPSSSSSSPSPSSRQSHWTDSIEAPWSLLMKKPFAIAEKNQELAQSLRSVYVMSSGYYEDIHTFAESKSQDGNKWSPDAYMQEIKGISLHVAALSSVYIHELDDQLVDHISECLFTIPHVADTWIQMAALDAAVLLSINFPYMNNNMINSISRFLATPSPVFELDVGGEINAQQYAIIRLAQCVESKPEAQMSQVAISTLYALLNEISRYSGEKGELGAHAISGAPAAEQLDEKQKQQVCTNALSAIVGVAVYLKDESIMLQALSMLLPRRKLLSIASMASLTSRLVDLALVASPAVFDEIINLFSALSRESLTIDNKQLSTSIQHAMHTLAIRLSSRPEFYHTYLTSLLTLFVENGNVIQRMMAKDKKQSDLPLISKLGTLRPALQALLGHSDFEPHLQCNAETVSLFRNMWFLCVVFGFVTDTMWLREWHDSLQVIARKTPVLVIESATNYLESDLEFNSVLRGGGSIDMDLGTMRQKLVQVLPSLSYDVKSFSYAQVVFALSVYHVEMMRSKMGDCSFVLRYFMNDGVSTSSLANCLETIAERVANVFTKNAANKAATQTLEDDLRKQVAVLLELCCHRLAKVHQLAMKTTDRIVTSFPQAFVDKRLITLVLELVQLVWLSCEAEYRDEYSPVYQFTSSRIPVMVELGDSFVYRKEVCTHFYESARKWLYLALDRAPLEIAGLLQSYLAGFDRFGSHTPLDVGHMGRSLALDIGKATTKNHHSTEFIPKVPSIHPDIASTFIDGFTSRRFYAGEISGVEYLYNLQDQSSNPSPDTMQKQLDFVLKALETLTDDIKQGRDVPVNRLNSTLHRAAGFTLALPEVHPDLIRYLVRIPVLLFTPESLELGTSVWNWILVEHPELENRLMVEMLGMWSWAQRHRKGLFSPVLNKHLVNMFIRLLQESFQNAHLMSTHSLAGYPRFQLLRLGLKMLQSCHMEALAEHKFRSLVYDAAFNWFSLTPKWHYGSRKSQALSLYKLLNDFYTATSNDTPNLSYLVTSSPLKDATATTTTTTPSKIGTGLYMFLNDKTKDDVIRQHHLAKKLLMLFLESELTRLSVWCNPLNATGHGLPAVFSGNTERSLVMEDSWKEMIRFAWEVSPRLAVQMDTRFVLAVVHRELHRLIANNSLDVVDVPEALIILLGDQLMPNAKLDLKYLQYWAPVPAITAANYFLPAFNNNPLILQYAMRSLEYYPVDTVFFYIPQIVQALRYDDMGYVEKYIMEAGQVSQLFAHQLIWNMKANFFVDADKECVKPDALKPVLERVIENLVGSFTGADRAFYEREFKFFGEVTGISGYLKEYIKFGQSEKKPMQKKRLDEELAKIQVDVGVYLPSNPDGHVIDINRTSGRPLQSHAKAPFMATFKVEKEVEDAEKMREALMRGEQGAVYKHTVQTWQSAIFKVGDDCRQDVLALQLIAVFKNIFTSVGLDLYVYPYRVVATAPGNGVIDVLPNSISRDQLGRERVNSLYDYFVAKYGSPDSIAFQRARMNFVQSVAAYSLISYLLQFKDRHNGNIMLDDDGHIIHIAFKHFSELMIKSYLACRPYAEHIMQLVTLMLESGLPCFKGETIKRMRSRFQIDKTERQASDFIMMRIKDSFENQRTVLYDYFQKLTNGKNAKDEA</sequence>
<dbReference type="GO" id="GO:0046854">
    <property type="term" value="P:phosphatidylinositol phosphate biosynthetic process"/>
    <property type="evidence" value="ECO:0007669"/>
    <property type="project" value="InterPro"/>
</dbReference>
<evidence type="ECO:0000256" key="3">
    <source>
        <dbReference type="ARBA" id="ARBA00012169"/>
    </source>
</evidence>
<dbReference type="Gene3D" id="1.25.40.70">
    <property type="entry name" value="Phosphatidylinositol 3-kinase, accessory domain (PIK)"/>
    <property type="match status" value="1"/>
</dbReference>
<dbReference type="PANTHER" id="PTHR10048">
    <property type="entry name" value="PHOSPHATIDYLINOSITOL KINASE"/>
    <property type="match status" value="1"/>
</dbReference>
<dbReference type="PROSITE" id="PS51545">
    <property type="entry name" value="PIK_HELICAL"/>
    <property type="match status" value="1"/>
</dbReference>
<dbReference type="FunFam" id="1.25.40.70:FF:000011">
    <property type="entry name" value="Phosphatidylinositol 4-kinase alpha"/>
    <property type="match status" value="1"/>
</dbReference>
<reference evidence="11" key="1">
    <citation type="submission" date="2016-04" db="EMBL/GenBank/DDBJ databases">
        <authorList>
            <person name="Evans L.H."/>
            <person name="Alamgir A."/>
            <person name="Owens N."/>
            <person name="Weber N.D."/>
            <person name="Virtaneva K."/>
            <person name="Barbian K."/>
            <person name="Babar A."/>
            <person name="Rosenke K."/>
        </authorList>
    </citation>
    <scope>NUCLEOTIDE SEQUENCE [LARGE SCALE GENOMIC DNA]</scope>
    <source>
        <strain evidence="11">CBS 101.48</strain>
    </source>
</reference>
<dbReference type="GO" id="GO:0005524">
    <property type="term" value="F:ATP binding"/>
    <property type="evidence" value="ECO:0007669"/>
    <property type="project" value="UniProtKB-KW"/>
</dbReference>
<evidence type="ECO:0000256" key="8">
    <source>
        <dbReference type="SAM" id="MobiDB-lite"/>
    </source>
</evidence>
<name>A0A163LVI9_ABSGL</name>
<dbReference type="InterPro" id="IPR000403">
    <property type="entry name" value="PI3/4_kinase_cat_dom"/>
</dbReference>
<dbReference type="InterPro" id="IPR001263">
    <property type="entry name" value="PI3K_accessory_dom"/>
</dbReference>
<organism evidence="11">
    <name type="scientific">Absidia glauca</name>
    <name type="common">Pin mould</name>
    <dbReference type="NCBI Taxonomy" id="4829"/>
    <lineage>
        <taxon>Eukaryota</taxon>
        <taxon>Fungi</taxon>
        <taxon>Fungi incertae sedis</taxon>
        <taxon>Mucoromycota</taxon>
        <taxon>Mucoromycotina</taxon>
        <taxon>Mucoromycetes</taxon>
        <taxon>Mucorales</taxon>
        <taxon>Cunninghamellaceae</taxon>
        <taxon>Absidia</taxon>
    </lineage>
</organism>
<evidence type="ECO:0000259" key="10">
    <source>
        <dbReference type="PROSITE" id="PS51545"/>
    </source>
</evidence>
<evidence type="ECO:0000256" key="4">
    <source>
        <dbReference type="ARBA" id="ARBA00022679"/>
    </source>
</evidence>
<evidence type="ECO:0000259" key="9">
    <source>
        <dbReference type="PROSITE" id="PS50290"/>
    </source>
</evidence>
<dbReference type="Pfam" id="PF19274">
    <property type="entry name" value="PI4K_N"/>
    <property type="match status" value="3"/>
</dbReference>
<protein>
    <recommendedName>
        <fullName evidence="3">1-phosphatidylinositol 4-kinase</fullName>
        <ecNumber evidence="3">2.7.1.67</ecNumber>
    </recommendedName>
</protein>
<dbReference type="Pfam" id="PF00613">
    <property type="entry name" value="PI3Ka"/>
    <property type="match status" value="1"/>
</dbReference>
<proteinExistence type="inferred from homology"/>
<dbReference type="InterPro" id="IPR018936">
    <property type="entry name" value="PI3/4_kinase_CS"/>
</dbReference>
<dbReference type="Gene3D" id="1.10.1070.11">
    <property type="entry name" value="Phosphatidylinositol 3-/4-kinase, catalytic domain"/>
    <property type="match status" value="2"/>
</dbReference>
<feature type="compositionally biased region" description="Low complexity" evidence="8">
    <location>
        <begin position="268"/>
        <end position="279"/>
    </location>
</feature>
<keyword evidence="4" id="KW-0808">Transferase</keyword>
<dbReference type="InterPro" id="IPR045495">
    <property type="entry name" value="PI4K_N"/>
</dbReference>
<accession>A0A163LVI9</accession>
<dbReference type="Pfam" id="PF00454">
    <property type="entry name" value="PI3_PI4_kinase"/>
    <property type="match status" value="1"/>
</dbReference>
<feature type="domain" description="PI3K/PI4K catalytic" evidence="9">
    <location>
        <begin position="1637"/>
        <end position="1884"/>
    </location>
</feature>
<dbReference type="CDD" id="cd05167">
    <property type="entry name" value="PI4Kc_III_alpha"/>
    <property type="match status" value="1"/>
</dbReference>
<dbReference type="SMART" id="SM00146">
    <property type="entry name" value="PI3Kc"/>
    <property type="match status" value="1"/>
</dbReference>
<dbReference type="GO" id="GO:0005737">
    <property type="term" value="C:cytoplasm"/>
    <property type="evidence" value="ECO:0007669"/>
    <property type="project" value="TreeGrafter"/>
</dbReference>
<evidence type="ECO:0000256" key="5">
    <source>
        <dbReference type="ARBA" id="ARBA00022741"/>
    </source>
</evidence>
<gene>
    <name evidence="11" type="primary">ABSGL_02536.1 scaffold 3452</name>
</gene>
<dbReference type="OMA" id="MKANFFV"/>
<dbReference type="EC" id="2.7.1.67" evidence="3"/>
<evidence type="ECO:0000256" key="7">
    <source>
        <dbReference type="ARBA" id="ARBA00022840"/>
    </source>
</evidence>
<dbReference type="Gene3D" id="3.30.1010.10">
    <property type="entry name" value="Phosphatidylinositol 3-kinase Catalytic Subunit, Chain A, domain 4"/>
    <property type="match status" value="1"/>
</dbReference>
<dbReference type="PROSITE" id="PS00915">
    <property type="entry name" value="PI3_4_KINASE_1"/>
    <property type="match status" value="1"/>
</dbReference>
<dbReference type="SUPFAM" id="SSF48371">
    <property type="entry name" value="ARM repeat"/>
    <property type="match status" value="2"/>
</dbReference>
<dbReference type="GO" id="GO:0004430">
    <property type="term" value="F:1-phosphatidylinositol 4-kinase activity"/>
    <property type="evidence" value="ECO:0007669"/>
    <property type="project" value="UniProtKB-EC"/>
</dbReference>
<dbReference type="InterPro" id="IPR015433">
    <property type="entry name" value="PI3/4_kinase"/>
</dbReference>
<dbReference type="Proteomes" id="UP000078561">
    <property type="component" value="Unassembled WGS sequence"/>
</dbReference>
<evidence type="ECO:0000313" key="12">
    <source>
        <dbReference type="Proteomes" id="UP000078561"/>
    </source>
</evidence>
<keyword evidence="6" id="KW-0418">Kinase</keyword>
<evidence type="ECO:0000256" key="1">
    <source>
        <dbReference type="ARBA" id="ARBA00001686"/>
    </source>
</evidence>
<dbReference type="FunFam" id="3.30.1010.10:FF:000014">
    <property type="entry name" value="Phosphatidylinositol 4-kinase STT4"/>
    <property type="match status" value="1"/>
</dbReference>
<keyword evidence="12" id="KW-1185">Reference proteome</keyword>
<dbReference type="InterPro" id="IPR042236">
    <property type="entry name" value="PI3K_accessory_sf"/>
</dbReference>
<feature type="domain" description="PIK helical" evidence="10">
    <location>
        <begin position="1354"/>
        <end position="1528"/>
    </location>
</feature>
<dbReference type="InterPro" id="IPR036940">
    <property type="entry name" value="PI3/4_kinase_cat_sf"/>
</dbReference>
<evidence type="ECO:0000256" key="6">
    <source>
        <dbReference type="ARBA" id="ARBA00022777"/>
    </source>
</evidence>
<dbReference type="PROSITE" id="PS50290">
    <property type="entry name" value="PI3_4_KINASE_3"/>
    <property type="match status" value="1"/>
</dbReference>
<feature type="region of interest" description="Disordered" evidence="8">
    <location>
        <begin position="265"/>
        <end position="284"/>
    </location>
</feature>
<dbReference type="SUPFAM" id="SSF56112">
    <property type="entry name" value="Protein kinase-like (PK-like)"/>
    <property type="match status" value="1"/>
</dbReference>
<comment type="catalytic activity">
    <reaction evidence="1">
        <text>a 1,2-diacyl-sn-glycero-3-phospho-(1D-myo-inositol) + ATP = a 1,2-diacyl-sn-glycero-3-phospho-(1D-myo-inositol 4-phosphate) + ADP + H(+)</text>
        <dbReference type="Rhea" id="RHEA:19877"/>
        <dbReference type="ChEBI" id="CHEBI:15378"/>
        <dbReference type="ChEBI" id="CHEBI:30616"/>
        <dbReference type="ChEBI" id="CHEBI:57880"/>
        <dbReference type="ChEBI" id="CHEBI:58178"/>
        <dbReference type="ChEBI" id="CHEBI:456216"/>
        <dbReference type="EC" id="2.7.1.67"/>
    </reaction>
</comment>
<dbReference type="GO" id="GO:0005886">
    <property type="term" value="C:plasma membrane"/>
    <property type="evidence" value="ECO:0007669"/>
    <property type="project" value="TreeGrafter"/>
</dbReference>
<dbReference type="InterPro" id="IPR011009">
    <property type="entry name" value="Kinase-like_dom_sf"/>
</dbReference>
<dbReference type="STRING" id="4829.A0A163LVI9"/>
<dbReference type="InParanoid" id="A0A163LVI9"/>
<evidence type="ECO:0000313" key="11">
    <source>
        <dbReference type="EMBL" id="SAL97078.1"/>
    </source>
</evidence>
<dbReference type="InterPro" id="IPR016024">
    <property type="entry name" value="ARM-type_fold"/>
</dbReference>
<keyword evidence="7" id="KW-0067">ATP-binding</keyword>